<dbReference type="GO" id="GO:0009289">
    <property type="term" value="C:pilus"/>
    <property type="evidence" value="ECO:0007669"/>
    <property type="project" value="InterPro"/>
</dbReference>
<accession>A0A5Y2E8W7</accession>
<dbReference type="EMBL" id="AAIERP010000009">
    <property type="protein sequence ID" value="ECD4323035.1"/>
    <property type="molecule type" value="Genomic_DNA"/>
</dbReference>
<dbReference type="AlphaFoldDB" id="A0A5Y2E8W7"/>
<dbReference type="InterPro" id="IPR036937">
    <property type="entry name" value="Adhesion_dom_fimbrial_sf"/>
</dbReference>
<name>A0A5Y2E8W7_SALET</name>
<dbReference type="Proteomes" id="UP000839600">
    <property type="component" value="Unassembled WGS sequence"/>
</dbReference>
<dbReference type="Gene3D" id="2.60.40.1090">
    <property type="entry name" value="Fimbrial-type adhesion domain"/>
    <property type="match status" value="1"/>
</dbReference>
<evidence type="ECO:0000313" key="2">
    <source>
        <dbReference type="EMBL" id="EDI0529896.1"/>
    </source>
</evidence>
<protein>
    <recommendedName>
        <fullName evidence="3">Fimbrial protein</fullName>
    </recommendedName>
</protein>
<dbReference type="EMBL" id="AAMJRG010000018">
    <property type="protein sequence ID" value="EDI0529896.1"/>
    <property type="molecule type" value="Genomic_DNA"/>
</dbReference>
<proteinExistence type="predicted"/>
<reference evidence="1" key="1">
    <citation type="submission" date="2019-03" db="EMBL/GenBank/DDBJ databases">
        <authorList>
            <person name="Ashton P.M."/>
            <person name="Dallman T."/>
            <person name="Nair S."/>
            <person name="De Pinna E."/>
            <person name="Peters T."/>
            <person name="Grant K."/>
        </authorList>
    </citation>
    <scope>NUCLEOTIDE SEQUENCE [LARGE SCALE GENOMIC DNA]</scope>
    <source>
        <strain evidence="1">285585</strain>
        <strain evidence="2">365393</strain>
    </source>
</reference>
<sequence>MNKLFFSMLIVILPMDAIGAVYMQSNGSGRVNATISNVENGVGRTILSFVSPAGGRGYGMYCSQSGMQRYNYVRAFSILEKTVTVKNSLTGVSYNVPVTCPSCSYSGENGFLNVSGPQSYLQDHVCYSGLTPDPYGATTSLQTTVYISLQDSRIPAGRYEGTIVGSVGEISEYYAGEYVNYSNEMINKGMQTGTAGVVAMKFDVIVPEYTVCTSASPILIDHGSLTPEQVRGNARSQQFSISCSGPANINVSLSDLMPKIGDGIYSKLSLSADNVTWKDKVDTILNDRGTQIIYISSTLEASGDIYAQSLSGYSVITINYH</sequence>
<evidence type="ECO:0000313" key="1">
    <source>
        <dbReference type="EMBL" id="ECD4323035.1"/>
    </source>
</evidence>
<organism evidence="1">
    <name type="scientific">Salmonella enterica subsp. enterica serovar Tennessee</name>
    <dbReference type="NCBI Taxonomy" id="143221"/>
    <lineage>
        <taxon>Bacteria</taxon>
        <taxon>Pseudomonadati</taxon>
        <taxon>Pseudomonadota</taxon>
        <taxon>Gammaproteobacteria</taxon>
        <taxon>Enterobacterales</taxon>
        <taxon>Enterobacteriaceae</taxon>
        <taxon>Salmonella</taxon>
    </lineage>
</organism>
<evidence type="ECO:0008006" key="3">
    <source>
        <dbReference type="Google" id="ProtNLM"/>
    </source>
</evidence>
<gene>
    <name evidence="2" type="ORF">CC786_16115</name>
    <name evidence="1" type="ORF">E0563_08925</name>
</gene>
<comment type="caution">
    <text evidence="1">The sequence shown here is derived from an EMBL/GenBank/DDBJ whole genome shotgun (WGS) entry which is preliminary data.</text>
</comment>
<dbReference type="GO" id="GO:0007155">
    <property type="term" value="P:cell adhesion"/>
    <property type="evidence" value="ECO:0007669"/>
    <property type="project" value="InterPro"/>
</dbReference>